<dbReference type="CDD" id="cd04511">
    <property type="entry name" value="NUDIX_Hydrolase"/>
    <property type="match status" value="1"/>
</dbReference>
<proteinExistence type="predicted"/>
<feature type="domain" description="Nudix hydrolase" evidence="1">
    <location>
        <begin position="36"/>
        <end position="158"/>
    </location>
</feature>
<evidence type="ECO:0000259" key="1">
    <source>
        <dbReference type="PROSITE" id="PS51462"/>
    </source>
</evidence>
<dbReference type="HOGENOM" id="CLU_037162_16_1_6"/>
<organism evidence="2 3">
    <name type="scientific">Gynuella sunshinyii YC6258</name>
    <dbReference type="NCBI Taxonomy" id="1445510"/>
    <lineage>
        <taxon>Bacteria</taxon>
        <taxon>Pseudomonadati</taxon>
        <taxon>Pseudomonadota</taxon>
        <taxon>Gammaproteobacteria</taxon>
        <taxon>Oceanospirillales</taxon>
        <taxon>Saccharospirillaceae</taxon>
        <taxon>Gynuella</taxon>
    </lineage>
</organism>
<dbReference type="EMBL" id="CP007142">
    <property type="protein sequence ID" value="AJQ95916.1"/>
    <property type="molecule type" value="Genomic_DNA"/>
</dbReference>
<dbReference type="PATRIC" id="fig|1445510.3.peg.3856"/>
<dbReference type="InterPro" id="IPR015797">
    <property type="entry name" value="NUDIX_hydrolase-like_dom_sf"/>
</dbReference>
<dbReference type="Gene3D" id="2.20.70.10">
    <property type="match status" value="1"/>
</dbReference>
<dbReference type="PROSITE" id="PS51462">
    <property type="entry name" value="NUDIX"/>
    <property type="match status" value="1"/>
</dbReference>
<name>A0A0C5VNM4_9GAMM</name>
<dbReference type="PANTHER" id="PTHR43222:SF2">
    <property type="entry name" value="NUDIX HYDROLASE 23, CHLOROPLASTIC"/>
    <property type="match status" value="1"/>
</dbReference>
<dbReference type="KEGG" id="gsn:YC6258_03880"/>
<protein>
    <submittedName>
        <fullName evidence="2">ADP-ribose pyrophosphatase</fullName>
    </submittedName>
</protein>
<dbReference type="GO" id="GO:0003824">
    <property type="term" value="F:catalytic activity"/>
    <property type="evidence" value="ECO:0007669"/>
    <property type="project" value="UniProtKB-ARBA"/>
</dbReference>
<sequence>MKFCSECAAPLIVEVPEGDHRPRHVCPKCSAIHYQNPRIIVGTLPVHQGKIMLCRRGIEPRIDMWTLPGGFMENDESLAEGALRETWEESKASVEIEQLISVISLPIVDQVHCFFLANMPVAEYSTTEESTEIELFAPADIPWQEIAFETVKTTLQHYINSVQQSLTKPYQVCNTTLGPRKSDTY</sequence>
<dbReference type="PANTHER" id="PTHR43222">
    <property type="entry name" value="NUDIX HYDROLASE 23"/>
    <property type="match status" value="1"/>
</dbReference>
<dbReference type="SUPFAM" id="SSF55811">
    <property type="entry name" value="Nudix"/>
    <property type="match status" value="1"/>
</dbReference>
<dbReference type="InterPro" id="IPR000086">
    <property type="entry name" value="NUDIX_hydrolase_dom"/>
</dbReference>
<keyword evidence="3" id="KW-1185">Reference proteome</keyword>
<dbReference type="Gene3D" id="3.90.79.10">
    <property type="entry name" value="Nucleoside Triphosphate Pyrophosphohydrolase"/>
    <property type="match status" value="1"/>
</dbReference>
<dbReference type="OrthoDB" id="5417595at2"/>
<dbReference type="Pfam" id="PF00293">
    <property type="entry name" value="NUDIX"/>
    <property type="match status" value="1"/>
</dbReference>
<dbReference type="Pfam" id="PF14803">
    <property type="entry name" value="Zn_ribbon_Nudix"/>
    <property type="match status" value="1"/>
</dbReference>
<dbReference type="STRING" id="1445510.YC6258_03880"/>
<dbReference type="InterPro" id="IPR029401">
    <property type="entry name" value="Nudix_N"/>
</dbReference>
<dbReference type="Proteomes" id="UP000032266">
    <property type="component" value="Chromosome"/>
</dbReference>
<accession>A0A0C5VNM4</accession>
<gene>
    <name evidence="2" type="ORF">YC6258_03880</name>
</gene>
<reference evidence="2 3" key="1">
    <citation type="submission" date="2014-01" db="EMBL/GenBank/DDBJ databases">
        <title>Full genme sequencing of cellulolytic bacterium Gynuella sunshinyii YC6258T gen. nov., sp. nov.</title>
        <authorList>
            <person name="Khan H."/>
            <person name="Chung E.J."/>
            <person name="Chung Y.R."/>
        </authorList>
    </citation>
    <scope>NUCLEOTIDE SEQUENCE [LARGE SCALE GENOMIC DNA]</scope>
    <source>
        <strain evidence="2 3">YC6258</strain>
    </source>
</reference>
<dbReference type="AlphaFoldDB" id="A0A0C5VNM4"/>
<dbReference type="RefSeq" id="WP_044618065.1">
    <property type="nucleotide sequence ID" value="NZ_CP007142.1"/>
</dbReference>
<evidence type="ECO:0000313" key="2">
    <source>
        <dbReference type="EMBL" id="AJQ95916.1"/>
    </source>
</evidence>
<evidence type="ECO:0000313" key="3">
    <source>
        <dbReference type="Proteomes" id="UP000032266"/>
    </source>
</evidence>